<proteinExistence type="predicted"/>
<dbReference type="InterPro" id="IPR015815">
    <property type="entry name" value="HIBADH-related"/>
</dbReference>
<evidence type="ECO:0000256" key="1">
    <source>
        <dbReference type="ARBA" id="ARBA00023002"/>
    </source>
</evidence>
<dbReference type="PIRSF" id="PIRSF000103">
    <property type="entry name" value="HIBADH"/>
    <property type="match status" value="1"/>
</dbReference>
<sequence>MSRRNAGKRLALIGCGAMGTALGLRLLGLGWEVRVHNRSPERTAPLRDAGASAHVTPAEAVAGADWVATVLTDSAALRALLFGDNGIASAPAAGRRLVDLGTHQPTQLAALGAEAAAAGWPLVEAPMTGSVHDASHGTLHFLVGGAEEDVEWASPLLWALGRGVHHLGGLGAGNTAKLALNLLVGVMAGGLGEAIALLRAHGLAVDSFLDALDGSGLASPLYRRLGQRYLDGDHAPRFSLANLEKDLRWECEHALASGLQPRLAPALCRLLAPLSEEAKRRDYSALIADLAGAPPC</sequence>
<dbReference type="PANTHER" id="PTHR43060">
    <property type="entry name" value="3-HYDROXYISOBUTYRATE DEHYDROGENASE-LIKE 1, MITOCHONDRIAL-RELATED"/>
    <property type="match status" value="1"/>
</dbReference>
<keyword evidence="1" id="KW-0560">Oxidoreductase</keyword>
<evidence type="ECO:0000256" key="2">
    <source>
        <dbReference type="ARBA" id="ARBA00023027"/>
    </source>
</evidence>
<feature type="active site" evidence="3">
    <location>
        <position position="177"/>
    </location>
</feature>
<accession>A0A202B2N0</accession>
<dbReference type="InterPro" id="IPR013328">
    <property type="entry name" value="6PGD_dom2"/>
</dbReference>
<evidence type="ECO:0000259" key="4">
    <source>
        <dbReference type="Pfam" id="PF03446"/>
    </source>
</evidence>
<dbReference type="Gene3D" id="1.10.1040.10">
    <property type="entry name" value="N-(1-d-carboxylethyl)-l-norvaline Dehydrogenase, domain 2"/>
    <property type="match status" value="1"/>
</dbReference>
<feature type="domain" description="3-hydroxyisobutyrate dehydrogenase-like NAD-binding" evidence="5">
    <location>
        <begin position="171"/>
        <end position="287"/>
    </location>
</feature>
<dbReference type="Proteomes" id="UP000196342">
    <property type="component" value="Unassembled WGS sequence"/>
</dbReference>
<dbReference type="GO" id="GO:0051287">
    <property type="term" value="F:NAD binding"/>
    <property type="evidence" value="ECO:0007669"/>
    <property type="project" value="InterPro"/>
</dbReference>
<dbReference type="InterPro" id="IPR029154">
    <property type="entry name" value="HIBADH-like_NADP-bd"/>
</dbReference>
<protein>
    <submittedName>
        <fullName evidence="6">Uncharacterized protein</fullName>
    </submittedName>
</protein>
<reference evidence="6 7" key="1">
    <citation type="submission" date="2017-05" db="EMBL/GenBank/DDBJ databases">
        <title>Chromobacterium violaceum GHPS1 isolated from Hydrocarbon polluted soil in French Guiana display an awesome secondary metabolite arsenal and a battery of drug and heavy-metal-resistance and detoxification of xenobiotics proteins.</title>
        <authorList>
            <person name="Belbahri L."/>
        </authorList>
    </citation>
    <scope>NUCLEOTIDE SEQUENCE [LARGE SCALE GENOMIC DNA]</scope>
    <source>
        <strain evidence="6 7">GHPS1</strain>
    </source>
</reference>
<feature type="domain" description="6-phosphogluconate dehydrogenase NADP-binding" evidence="4">
    <location>
        <begin position="10"/>
        <end position="168"/>
    </location>
</feature>
<dbReference type="PANTHER" id="PTHR43060:SF15">
    <property type="entry name" value="3-HYDROXYISOBUTYRATE DEHYDROGENASE-LIKE 1, MITOCHONDRIAL-RELATED"/>
    <property type="match status" value="1"/>
</dbReference>
<organism evidence="6 7">
    <name type="scientific">Chromobacterium violaceum</name>
    <dbReference type="NCBI Taxonomy" id="536"/>
    <lineage>
        <taxon>Bacteria</taxon>
        <taxon>Pseudomonadati</taxon>
        <taxon>Pseudomonadota</taxon>
        <taxon>Betaproteobacteria</taxon>
        <taxon>Neisseriales</taxon>
        <taxon>Chromobacteriaceae</taxon>
        <taxon>Chromobacterium</taxon>
    </lineage>
</organism>
<evidence type="ECO:0000259" key="5">
    <source>
        <dbReference type="Pfam" id="PF14833"/>
    </source>
</evidence>
<dbReference type="InterPro" id="IPR006115">
    <property type="entry name" value="6PGDH_NADP-bd"/>
</dbReference>
<dbReference type="InterPro" id="IPR036291">
    <property type="entry name" value="NAD(P)-bd_dom_sf"/>
</dbReference>
<dbReference type="GO" id="GO:0016491">
    <property type="term" value="F:oxidoreductase activity"/>
    <property type="evidence" value="ECO:0007669"/>
    <property type="project" value="UniProtKB-KW"/>
</dbReference>
<dbReference type="AlphaFoldDB" id="A0A202B2N0"/>
<gene>
    <name evidence="6" type="ORF">CBW21_21535</name>
</gene>
<dbReference type="EMBL" id="NHOO01000028">
    <property type="protein sequence ID" value="OVE45753.1"/>
    <property type="molecule type" value="Genomic_DNA"/>
</dbReference>
<dbReference type="GO" id="GO:0050661">
    <property type="term" value="F:NADP binding"/>
    <property type="evidence" value="ECO:0007669"/>
    <property type="project" value="InterPro"/>
</dbReference>
<comment type="caution">
    <text evidence="6">The sequence shown here is derived from an EMBL/GenBank/DDBJ whole genome shotgun (WGS) entry which is preliminary data.</text>
</comment>
<evidence type="ECO:0000313" key="6">
    <source>
        <dbReference type="EMBL" id="OVE45753.1"/>
    </source>
</evidence>
<dbReference type="SUPFAM" id="SSF48179">
    <property type="entry name" value="6-phosphogluconate dehydrogenase C-terminal domain-like"/>
    <property type="match status" value="1"/>
</dbReference>
<dbReference type="SUPFAM" id="SSF51735">
    <property type="entry name" value="NAD(P)-binding Rossmann-fold domains"/>
    <property type="match status" value="1"/>
</dbReference>
<evidence type="ECO:0000313" key="7">
    <source>
        <dbReference type="Proteomes" id="UP000196342"/>
    </source>
</evidence>
<name>A0A202B2N0_CHRVL</name>
<evidence type="ECO:0000256" key="3">
    <source>
        <dbReference type="PIRSR" id="PIRSR000103-1"/>
    </source>
</evidence>
<dbReference type="RefSeq" id="WP_087698793.1">
    <property type="nucleotide sequence ID" value="NZ_JABXOB010000024.1"/>
</dbReference>
<dbReference type="Pfam" id="PF14833">
    <property type="entry name" value="NAD_binding_11"/>
    <property type="match status" value="1"/>
</dbReference>
<dbReference type="InterPro" id="IPR008927">
    <property type="entry name" value="6-PGluconate_DH-like_C_sf"/>
</dbReference>
<dbReference type="Gene3D" id="3.40.50.720">
    <property type="entry name" value="NAD(P)-binding Rossmann-like Domain"/>
    <property type="match status" value="1"/>
</dbReference>
<keyword evidence="7" id="KW-1185">Reference proteome</keyword>
<keyword evidence="2" id="KW-0520">NAD</keyword>
<dbReference type="Pfam" id="PF03446">
    <property type="entry name" value="NAD_binding_2"/>
    <property type="match status" value="1"/>
</dbReference>